<keyword evidence="2" id="KW-1185">Reference proteome</keyword>
<dbReference type="RefSeq" id="XP_001889868.1">
    <property type="nucleotide sequence ID" value="XM_001889833.1"/>
</dbReference>
<name>B0E0W7_LACBS</name>
<organism evidence="2">
    <name type="scientific">Laccaria bicolor (strain S238N-H82 / ATCC MYA-4686)</name>
    <name type="common">Bicoloured deceiver</name>
    <name type="synonym">Laccaria laccata var. bicolor</name>
    <dbReference type="NCBI Taxonomy" id="486041"/>
    <lineage>
        <taxon>Eukaryota</taxon>
        <taxon>Fungi</taxon>
        <taxon>Dikarya</taxon>
        <taxon>Basidiomycota</taxon>
        <taxon>Agaricomycotina</taxon>
        <taxon>Agaricomycetes</taxon>
        <taxon>Agaricomycetidae</taxon>
        <taxon>Agaricales</taxon>
        <taxon>Agaricineae</taxon>
        <taxon>Hydnangiaceae</taxon>
        <taxon>Laccaria</taxon>
    </lineage>
</organism>
<dbReference type="HOGENOM" id="CLU_1875798_0_0_1"/>
<protein>
    <submittedName>
        <fullName evidence="1">Predicted protein</fullName>
    </submittedName>
</protein>
<reference evidence="1 2" key="1">
    <citation type="journal article" date="2008" name="Nature">
        <title>The genome of Laccaria bicolor provides insights into mycorrhizal symbiosis.</title>
        <authorList>
            <person name="Martin F."/>
            <person name="Aerts A."/>
            <person name="Ahren D."/>
            <person name="Brun A."/>
            <person name="Danchin E.G.J."/>
            <person name="Duchaussoy F."/>
            <person name="Gibon J."/>
            <person name="Kohler A."/>
            <person name="Lindquist E."/>
            <person name="Pereda V."/>
            <person name="Salamov A."/>
            <person name="Shapiro H.J."/>
            <person name="Wuyts J."/>
            <person name="Blaudez D."/>
            <person name="Buee M."/>
            <person name="Brokstein P."/>
            <person name="Canbaeck B."/>
            <person name="Cohen D."/>
            <person name="Courty P.E."/>
            <person name="Coutinho P.M."/>
            <person name="Delaruelle C."/>
            <person name="Detter J.C."/>
            <person name="Deveau A."/>
            <person name="DiFazio S."/>
            <person name="Duplessis S."/>
            <person name="Fraissinet-Tachet L."/>
            <person name="Lucic E."/>
            <person name="Frey-Klett P."/>
            <person name="Fourrey C."/>
            <person name="Feussner I."/>
            <person name="Gay G."/>
            <person name="Grimwood J."/>
            <person name="Hoegger P.J."/>
            <person name="Jain P."/>
            <person name="Kilaru S."/>
            <person name="Labbe J."/>
            <person name="Lin Y.C."/>
            <person name="Legue V."/>
            <person name="Le Tacon F."/>
            <person name="Marmeisse R."/>
            <person name="Melayah D."/>
            <person name="Montanini B."/>
            <person name="Muratet M."/>
            <person name="Nehls U."/>
            <person name="Niculita-Hirzel H."/>
            <person name="Oudot-Le Secq M.P."/>
            <person name="Peter M."/>
            <person name="Quesneville H."/>
            <person name="Rajashekar B."/>
            <person name="Reich M."/>
            <person name="Rouhier N."/>
            <person name="Schmutz J."/>
            <person name="Yin T."/>
            <person name="Chalot M."/>
            <person name="Henrissat B."/>
            <person name="Kuees U."/>
            <person name="Lucas S."/>
            <person name="Van de Peer Y."/>
            <person name="Podila G.K."/>
            <person name="Polle A."/>
            <person name="Pukkila P.J."/>
            <person name="Richardson P.M."/>
            <person name="Rouze P."/>
            <person name="Sanders I.R."/>
            <person name="Stajich J.E."/>
            <person name="Tunlid A."/>
            <person name="Tuskan G."/>
            <person name="Grigoriev I.V."/>
        </authorList>
    </citation>
    <scope>NUCLEOTIDE SEQUENCE [LARGE SCALE GENOMIC DNA]</scope>
    <source>
        <strain evidence="2">S238N-H82 / ATCC MYA-4686</strain>
    </source>
</reference>
<dbReference type="EMBL" id="DS547163">
    <property type="protein sequence ID" value="EDQ99519.1"/>
    <property type="molecule type" value="Genomic_DNA"/>
</dbReference>
<proteinExistence type="predicted"/>
<gene>
    <name evidence="1" type="ORF">LACBIDRAFT_334963</name>
</gene>
<dbReference type="KEGG" id="lbc:LACBIDRAFT_334963"/>
<sequence>MSSLVVPIDSCFSVEINDYSTEISLPKISQAPSSSTIAVSAHHVEDIKCQSAPSFQRQVLSPISPFLHSSPVVCKLLPESGVSSIMFYLGLVQLGGHQWCAFHLHKANLGPNFHLNLWANFNKVEEEVGQLYHETP</sequence>
<dbReference type="AlphaFoldDB" id="B0E0W7"/>
<accession>B0E0W7</accession>
<dbReference type="GeneID" id="6085536"/>
<evidence type="ECO:0000313" key="1">
    <source>
        <dbReference type="EMBL" id="EDQ99519.1"/>
    </source>
</evidence>
<dbReference type="InParanoid" id="B0E0W7"/>
<dbReference type="Proteomes" id="UP000001194">
    <property type="component" value="Unassembled WGS sequence"/>
</dbReference>
<evidence type="ECO:0000313" key="2">
    <source>
        <dbReference type="Proteomes" id="UP000001194"/>
    </source>
</evidence>